<comment type="caution">
    <text evidence="13">The sequence shown here is derived from an EMBL/GenBank/DDBJ whole genome shotgun (WGS) entry which is preliminary data.</text>
</comment>
<dbReference type="InterPro" id="IPR044911">
    <property type="entry name" value="V-type_ATPase_csu/dsu_dom_3"/>
</dbReference>
<dbReference type="InterPro" id="IPR029055">
    <property type="entry name" value="Ntn_hydrolases_N"/>
</dbReference>
<gene>
    <name evidence="13" type="ORF">KXQ929_LOCUS28998</name>
</gene>
<dbReference type="InterPro" id="IPR035067">
    <property type="entry name" value="V-type_ATPase_csu/dsu"/>
</dbReference>
<evidence type="ECO:0000256" key="3">
    <source>
        <dbReference type="ARBA" id="ARBA00016160"/>
    </source>
</evidence>
<comment type="function">
    <text evidence="11">Subunit of the V0 complex of vacuolar(H+)-ATPase (V-ATPase), a multisubunit enzyme composed of a peripheral complex (V1) that hydrolyzes ATP and a membrane integral complex (V0) that translocates protons. V-ATPase is responsible for acidifying and maintaining the pH of intracellular compartments and in some cell types, is targeted to the plasma membrane, where it is responsible for acidifying the extracellular environment. May play a role in coupling of proton transport and ATP hydrolysis. Regulator of osteoclast fusion and bone formation.</text>
</comment>
<dbReference type="SUPFAM" id="SSF56235">
    <property type="entry name" value="N-terminal nucleophile aminohydrolases (Ntn hydrolases)"/>
    <property type="match status" value="1"/>
</dbReference>
<comment type="subunit">
    <text evidence="12">V-ATPase is a heteromultimeric enzyme made up of two complexes: the ATP-hydrolytic V1 complex and the proton translocation V0 complex. The V1 complex consists of three catalytic AB heterodimers that form a heterohexamer, three peripheral stalks each consisting of EG heterodimers, one central rotor including subunits D and F, and the regulatory subunits C and H. The proton translocation complex V0 consists of the proton transport subunit a, a ring of proteolipid subunits c9c'', rotary subunit d, subunits e and f, and the accessory subunits ATP6AP1/Ac45 and ATP6AP2/PRR. Interacts with TM4SF19; this interaction inhibits V1-V0 complex assembly.</text>
</comment>
<dbReference type="PROSITE" id="PS51476">
    <property type="entry name" value="PROTEASOME_BETA_2"/>
    <property type="match status" value="1"/>
</dbReference>
<reference evidence="13" key="1">
    <citation type="submission" date="2021-02" db="EMBL/GenBank/DDBJ databases">
        <authorList>
            <person name="Nowell W R."/>
        </authorList>
    </citation>
    <scope>NUCLEOTIDE SEQUENCE</scope>
</reference>
<dbReference type="EMBL" id="CAJOBB010002940">
    <property type="protein sequence ID" value="CAF4009758.1"/>
    <property type="molecule type" value="Genomic_DNA"/>
</dbReference>
<evidence type="ECO:0000313" key="14">
    <source>
        <dbReference type="Proteomes" id="UP000663868"/>
    </source>
</evidence>
<dbReference type="GO" id="GO:0019774">
    <property type="term" value="C:proteasome core complex, beta-subunit complex"/>
    <property type="evidence" value="ECO:0007669"/>
    <property type="project" value="InterPro"/>
</dbReference>
<evidence type="ECO:0000256" key="7">
    <source>
        <dbReference type="ARBA" id="ARBA00022942"/>
    </source>
</evidence>
<keyword evidence="6" id="KW-0375">Hydrogen ion transport</keyword>
<dbReference type="SUPFAM" id="SSF103486">
    <property type="entry name" value="V-type ATP synthase subunit C"/>
    <property type="match status" value="1"/>
</dbReference>
<keyword evidence="8" id="KW-0406">Ion transport</keyword>
<keyword evidence="7" id="KW-0647">Proteasome</keyword>
<evidence type="ECO:0000256" key="12">
    <source>
        <dbReference type="ARBA" id="ARBA00061861"/>
    </source>
</evidence>
<dbReference type="Pfam" id="PF01992">
    <property type="entry name" value="vATP-synt_AC39"/>
    <property type="match status" value="1"/>
</dbReference>
<dbReference type="GO" id="GO:0043161">
    <property type="term" value="P:proteasome-mediated ubiquitin-dependent protein catabolic process"/>
    <property type="evidence" value="ECO:0007669"/>
    <property type="project" value="InterPro"/>
</dbReference>
<protein>
    <recommendedName>
        <fullName evidence="3">Proteasome subunit beta type-3</fullName>
    </recommendedName>
    <alternativeName>
        <fullName evidence="9">V-type proton ATPase subunit d 2</fullName>
    </alternativeName>
    <alternativeName>
        <fullName evidence="10">Vacuolar proton pump subunit d 2</fullName>
    </alternativeName>
</protein>
<dbReference type="FunFam" id="1.20.1690.10:FF:000001">
    <property type="entry name" value="V-type proton ATPase subunit"/>
    <property type="match status" value="1"/>
</dbReference>
<evidence type="ECO:0000256" key="6">
    <source>
        <dbReference type="ARBA" id="ARBA00022781"/>
    </source>
</evidence>
<dbReference type="InterPro" id="IPR001353">
    <property type="entry name" value="Proteasome_sua/b"/>
</dbReference>
<name>A0A819P6E6_9BILA</name>
<evidence type="ECO:0000256" key="2">
    <source>
        <dbReference type="ARBA" id="ARBA00006709"/>
    </source>
</evidence>
<dbReference type="InterPro" id="IPR033811">
    <property type="entry name" value="Proteasome_beta_3"/>
</dbReference>
<dbReference type="FunFam" id="1.20.1690.10:FF:000003">
    <property type="entry name" value="V-type proton ATPase subunit"/>
    <property type="match status" value="1"/>
</dbReference>
<dbReference type="CDD" id="cd03759">
    <property type="entry name" value="proteasome_beta_type_3"/>
    <property type="match status" value="1"/>
</dbReference>
<evidence type="ECO:0000256" key="8">
    <source>
        <dbReference type="ARBA" id="ARBA00023065"/>
    </source>
</evidence>
<dbReference type="AlphaFoldDB" id="A0A819P6E6"/>
<dbReference type="Gene3D" id="1.10.132.50">
    <property type="entry name" value="ATP synthase (C/AC39) subunit, domain 3"/>
    <property type="match status" value="1"/>
</dbReference>
<comment type="subcellular location">
    <subcellularLocation>
        <location evidence="1">Nucleus</location>
    </subcellularLocation>
</comment>
<dbReference type="InterPro" id="IPR023333">
    <property type="entry name" value="Proteasome_suB-type"/>
</dbReference>
<dbReference type="InterPro" id="IPR016050">
    <property type="entry name" value="Proteasome_bsu_CS"/>
</dbReference>
<organism evidence="13 14">
    <name type="scientific">Adineta steineri</name>
    <dbReference type="NCBI Taxonomy" id="433720"/>
    <lineage>
        <taxon>Eukaryota</taxon>
        <taxon>Metazoa</taxon>
        <taxon>Spiralia</taxon>
        <taxon>Gnathifera</taxon>
        <taxon>Rotifera</taxon>
        <taxon>Eurotatoria</taxon>
        <taxon>Bdelloidea</taxon>
        <taxon>Adinetida</taxon>
        <taxon>Adinetidae</taxon>
        <taxon>Adineta</taxon>
    </lineage>
</organism>
<evidence type="ECO:0000256" key="4">
    <source>
        <dbReference type="ARBA" id="ARBA00022448"/>
    </source>
</evidence>
<dbReference type="PANTHER" id="PTHR11028">
    <property type="entry name" value="VACUOLAR ATP SYNTHASE SUBUNIT AC39"/>
    <property type="match status" value="1"/>
</dbReference>
<dbReference type="GO" id="GO:0033179">
    <property type="term" value="C:proton-transporting V-type ATPase, V0 domain"/>
    <property type="evidence" value="ECO:0007669"/>
    <property type="project" value="InterPro"/>
</dbReference>
<sequence length="553" mass="63134">MKDDLLFNLDHGYAEGLCRGFKSGILKSADYHNLVQCETLEDLRLHLQSTDYGNFLANEASPLTVNVIDDRLREKTVQEFQHLRNVSYEPLSTFLDYITYAYMIDNIILLITGTLHQRAIGDLLPRCHPLGSFEQLGAITVADTPAQLYTAVLVDTPLAPYFIDCISEHDLDELNVEIIRSTLYKAYLEDFYNFCKKLGGITAEVMCEILAFEADRRAFMITINSFDTGLTQDERAKLYPTCGHLHPDGLQELRRTDNYDAVRDVASRYPQYKILFEGSGTNSGDKTIEDKFFEHEVKLNMNAFLRQFHFGIFYAYLKLKEQENRNIIWIAECIAQKHRARFNWKKMGDDIMNYNGGVAVAMKGKECVAIACDKRYGVQNKTIATNFTKIYQYGDYCFVAFCGLATDVQTVAQRLKFRTNLYELREQRKLKPNVLYNMLTNLLYERRFGPYFIFTLVIGLDPKTGETFVYDSDNIGAVSDNVNLATVGTASDYIFGLGELFFKPNMNPDELFEATSQSLLNGVDRDSASGWGAVVYVVEKDKVTVRELKGRQD</sequence>
<accession>A0A819P6E6</accession>
<dbReference type="Gene3D" id="3.60.20.10">
    <property type="entry name" value="Glutamine Phosphoribosylpyrophosphate, subunit 1, domain 1"/>
    <property type="match status" value="1"/>
</dbReference>
<dbReference type="InterPro" id="IPR002843">
    <property type="entry name" value="ATPase_V0-cplx_csu/dsu"/>
</dbReference>
<evidence type="ECO:0000313" key="13">
    <source>
        <dbReference type="EMBL" id="CAF4009758.1"/>
    </source>
</evidence>
<dbReference type="Pfam" id="PF00227">
    <property type="entry name" value="Proteasome"/>
    <property type="match status" value="1"/>
</dbReference>
<evidence type="ECO:0000256" key="9">
    <source>
        <dbReference type="ARBA" id="ARBA00040266"/>
    </source>
</evidence>
<dbReference type="Gene3D" id="1.20.1690.10">
    <property type="entry name" value="V-type ATP synthase subunit C domain"/>
    <property type="match status" value="2"/>
</dbReference>
<dbReference type="GO" id="GO:0005634">
    <property type="term" value="C:nucleus"/>
    <property type="evidence" value="ECO:0007669"/>
    <property type="project" value="UniProtKB-SubCell"/>
</dbReference>
<evidence type="ECO:0000256" key="11">
    <source>
        <dbReference type="ARBA" id="ARBA00045985"/>
    </source>
</evidence>
<keyword evidence="4" id="KW-0813">Transport</keyword>
<dbReference type="Proteomes" id="UP000663868">
    <property type="component" value="Unassembled WGS sequence"/>
</dbReference>
<evidence type="ECO:0000256" key="5">
    <source>
        <dbReference type="ARBA" id="ARBA00022490"/>
    </source>
</evidence>
<keyword evidence="5" id="KW-0963">Cytoplasm</keyword>
<evidence type="ECO:0000256" key="1">
    <source>
        <dbReference type="ARBA" id="ARBA00004123"/>
    </source>
</evidence>
<dbReference type="GO" id="GO:0046961">
    <property type="term" value="F:proton-transporting ATPase activity, rotational mechanism"/>
    <property type="evidence" value="ECO:0007669"/>
    <property type="project" value="InterPro"/>
</dbReference>
<dbReference type="InterPro" id="IPR016727">
    <property type="entry name" value="ATPase_V0-cplx_dsu"/>
</dbReference>
<dbReference type="InterPro" id="IPR036079">
    <property type="entry name" value="ATPase_csu/dsu_sf"/>
</dbReference>
<comment type="similarity">
    <text evidence="2">Belongs to the V-ATPase V0D/AC39 subunit family.</text>
</comment>
<evidence type="ECO:0000256" key="10">
    <source>
        <dbReference type="ARBA" id="ARBA00042556"/>
    </source>
</evidence>
<dbReference type="PROSITE" id="PS00854">
    <property type="entry name" value="PROTEASOME_BETA_1"/>
    <property type="match status" value="1"/>
</dbReference>
<proteinExistence type="inferred from homology"/>